<feature type="compositionally biased region" description="Gly residues" evidence="1">
    <location>
        <begin position="300"/>
        <end position="309"/>
    </location>
</feature>
<dbReference type="EMBL" id="OZ022405">
    <property type="protein sequence ID" value="CAK9435575.1"/>
    <property type="molecule type" value="Genomic_DNA"/>
</dbReference>
<feature type="region of interest" description="Disordered" evidence="1">
    <location>
        <begin position="146"/>
        <end position="323"/>
    </location>
</feature>
<feature type="compositionally biased region" description="Low complexity" evidence="1">
    <location>
        <begin position="218"/>
        <end position="233"/>
    </location>
</feature>
<feature type="compositionally biased region" description="Polar residues" evidence="1">
    <location>
        <begin position="163"/>
        <end position="183"/>
    </location>
</feature>
<reference evidence="2 3" key="1">
    <citation type="submission" date="2024-03" db="EMBL/GenBank/DDBJ databases">
        <authorList>
            <person name="Brejova B."/>
        </authorList>
    </citation>
    <scope>NUCLEOTIDE SEQUENCE [LARGE SCALE GENOMIC DNA]</scope>
    <source>
        <strain evidence="2 3">CBS 14171</strain>
    </source>
</reference>
<name>A0ABP0ZES3_9ASCO</name>
<gene>
    <name evidence="2" type="ORF">LODBEIA_P03020</name>
</gene>
<organism evidence="2 3">
    <name type="scientific">Lodderomyces beijingensis</name>
    <dbReference type="NCBI Taxonomy" id="1775926"/>
    <lineage>
        <taxon>Eukaryota</taxon>
        <taxon>Fungi</taxon>
        <taxon>Dikarya</taxon>
        <taxon>Ascomycota</taxon>
        <taxon>Saccharomycotina</taxon>
        <taxon>Pichiomycetes</taxon>
        <taxon>Debaryomycetaceae</taxon>
        <taxon>Candida/Lodderomyces clade</taxon>
        <taxon>Lodderomyces</taxon>
    </lineage>
</organism>
<sequence>MDASILGMDFIDRAPLSLDKDRVTCLLLVNTHLIKKAIQIYTSVICNPQVMQQMTQEQRGSVTNSYTGCIKRLQANLTTLSYLHEKYHGSVQPSQPGPKSSFPVILNAPPDMPELNALYSKLQEMYAEAYQYAKFKYEEAKKQHMFQQQQQQQQQAMGLVGGMSQSPGMAMRQPSSMVNPMLSQQQQQQQQQPPPQQQQQQGQGLIPPQQQPQPPIPQQQYPPVQQNLAQPPMSQVPPPQMSQPMVPQQPPMPQQQQPQPQTSMQFSAPQPLDDVLLTDNFTSSNTPLGGVDFTTNQNFNGGGNGGSGIPSGPNSASADLNSFQLSTLSPQQILQQANESKGTPDNDFLF</sequence>
<protein>
    <submittedName>
        <fullName evidence="2">Uncharacterized protein</fullName>
    </submittedName>
</protein>
<feature type="compositionally biased region" description="Polar residues" evidence="1">
    <location>
        <begin position="279"/>
        <end position="299"/>
    </location>
</feature>
<feature type="compositionally biased region" description="Pro residues" evidence="1">
    <location>
        <begin position="234"/>
        <end position="253"/>
    </location>
</feature>
<proteinExistence type="predicted"/>
<dbReference type="RefSeq" id="XP_066827240.1">
    <property type="nucleotide sequence ID" value="XM_066973084.1"/>
</dbReference>
<keyword evidence="3" id="KW-1185">Reference proteome</keyword>
<evidence type="ECO:0000256" key="1">
    <source>
        <dbReference type="SAM" id="MobiDB-lite"/>
    </source>
</evidence>
<dbReference type="GeneID" id="92205498"/>
<evidence type="ECO:0000313" key="3">
    <source>
        <dbReference type="Proteomes" id="UP001497383"/>
    </source>
</evidence>
<feature type="compositionally biased region" description="Low complexity" evidence="1">
    <location>
        <begin position="184"/>
        <end position="208"/>
    </location>
</feature>
<evidence type="ECO:0000313" key="2">
    <source>
        <dbReference type="EMBL" id="CAK9435575.1"/>
    </source>
</evidence>
<dbReference type="Proteomes" id="UP001497383">
    <property type="component" value="Chromosome 1"/>
</dbReference>
<accession>A0ABP0ZES3</accession>